<evidence type="ECO:0000313" key="3">
    <source>
        <dbReference type="Proteomes" id="UP000253872"/>
    </source>
</evidence>
<dbReference type="InterPro" id="IPR006531">
    <property type="entry name" value="Gp5/Vgr_OB"/>
</dbReference>
<name>A0A369YJU0_9PAST</name>
<dbReference type="Gene3D" id="6.20.150.10">
    <property type="match status" value="1"/>
</dbReference>
<sequence>MTAEHTRRLDNLIRIGTVLEIDYQNAKARVESGGIQTDFLPWVTLNAGKARFWLPPAIGDQVTIIAVSGELTTGIILPALFKNNVPNHSPDEMSIHFDDGAVLKYNYASGHFSLVGCKTAETKESVSITTPTVTIHGNLSVDGKITSTGYTVAGGISLINHKHQDVQRGKDETGKPK</sequence>
<gene>
    <name evidence="2" type="ORF">DPV93_03030</name>
</gene>
<feature type="domain" description="Gp5/Type VI secretion system Vgr protein OB-fold" evidence="1">
    <location>
        <begin position="14"/>
        <end position="81"/>
    </location>
</feature>
<dbReference type="InterPro" id="IPR044033">
    <property type="entry name" value="GpV-like_apex"/>
</dbReference>
<dbReference type="Pfam" id="PF04717">
    <property type="entry name" value="Phage_base_V"/>
    <property type="match status" value="1"/>
</dbReference>
<dbReference type="EMBL" id="QEPN01000002">
    <property type="protein sequence ID" value="RDE73075.1"/>
    <property type="molecule type" value="Genomic_DNA"/>
</dbReference>
<dbReference type="AlphaFoldDB" id="A0A369YJU0"/>
<dbReference type="RefSeq" id="WP_111402130.1">
    <property type="nucleotide sequence ID" value="NZ_QEPN01000002.1"/>
</dbReference>
<protein>
    <submittedName>
        <fullName evidence="2">Phage baseplate assembly protein V</fullName>
    </submittedName>
</protein>
<reference evidence="2 3" key="1">
    <citation type="submission" date="2018-05" db="EMBL/GenBank/DDBJ databases">
        <title>Draft Genome Sequences for a Diverse set of 7 Haemophilus Species.</title>
        <authorList>
            <person name="Nichols M."/>
            <person name="Topaz N."/>
            <person name="Wang X."/>
            <person name="Wang X."/>
            <person name="Boxrud D."/>
        </authorList>
    </citation>
    <scope>NUCLEOTIDE SEQUENCE [LARGE SCALE GENOMIC DNA]</scope>
    <source>
        <strain evidence="2 3">C2002001239</strain>
    </source>
</reference>
<proteinExistence type="predicted"/>
<evidence type="ECO:0000313" key="2">
    <source>
        <dbReference type="EMBL" id="RDE73075.1"/>
    </source>
</evidence>
<dbReference type="Pfam" id="PF18946">
    <property type="entry name" value="Apex"/>
    <property type="match status" value="1"/>
</dbReference>
<dbReference type="Proteomes" id="UP000253872">
    <property type="component" value="Unassembled WGS sequence"/>
</dbReference>
<dbReference type="NCBIfam" id="TIGR01644">
    <property type="entry name" value="phage_P2_V"/>
    <property type="match status" value="1"/>
</dbReference>
<accession>A0A369YJU0</accession>
<dbReference type="Gene3D" id="2.40.50.230">
    <property type="entry name" value="Gp5 N-terminal domain"/>
    <property type="match status" value="1"/>
</dbReference>
<evidence type="ECO:0000259" key="1">
    <source>
        <dbReference type="Pfam" id="PF04717"/>
    </source>
</evidence>
<comment type="caution">
    <text evidence="2">The sequence shown here is derived from an EMBL/GenBank/DDBJ whole genome shotgun (WGS) entry which is preliminary data.</text>
</comment>
<dbReference type="InterPro" id="IPR013046">
    <property type="entry name" value="GpV/Gp45"/>
</dbReference>
<dbReference type="InterPro" id="IPR037026">
    <property type="entry name" value="Vgr_OB-fold_dom_sf"/>
</dbReference>
<organism evidence="2 3">
    <name type="scientific">Haemophilus sputorum</name>
    <dbReference type="NCBI Taxonomy" id="1078480"/>
    <lineage>
        <taxon>Bacteria</taxon>
        <taxon>Pseudomonadati</taxon>
        <taxon>Pseudomonadota</taxon>
        <taxon>Gammaproteobacteria</taxon>
        <taxon>Pasteurellales</taxon>
        <taxon>Pasteurellaceae</taxon>
        <taxon>Haemophilus</taxon>
    </lineage>
</organism>